<comment type="caution">
    <text evidence="1">The sequence shown here is derived from an EMBL/GenBank/DDBJ whole genome shotgun (WGS) entry which is preliminary data.</text>
</comment>
<evidence type="ECO:0000313" key="2">
    <source>
        <dbReference type="Proteomes" id="UP000735302"/>
    </source>
</evidence>
<name>A0AAV4AJM4_9GAST</name>
<accession>A0AAV4AJM4</accession>
<dbReference type="EMBL" id="BLXT01003952">
    <property type="protein sequence ID" value="GFO08365.1"/>
    <property type="molecule type" value="Genomic_DNA"/>
</dbReference>
<proteinExistence type="predicted"/>
<keyword evidence="2" id="KW-1185">Reference proteome</keyword>
<protein>
    <submittedName>
        <fullName evidence="1">Uncharacterized protein</fullName>
    </submittedName>
</protein>
<dbReference type="Proteomes" id="UP000735302">
    <property type="component" value="Unassembled WGS sequence"/>
</dbReference>
<gene>
    <name evidence="1" type="ORF">PoB_003487000</name>
</gene>
<organism evidence="1 2">
    <name type="scientific">Plakobranchus ocellatus</name>
    <dbReference type="NCBI Taxonomy" id="259542"/>
    <lineage>
        <taxon>Eukaryota</taxon>
        <taxon>Metazoa</taxon>
        <taxon>Spiralia</taxon>
        <taxon>Lophotrochozoa</taxon>
        <taxon>Mollusca</taxon>
        <taxon>Gastropoda</taxon>
        <taxon>Heterobranchia</taxon>
        <taxon>Euthyneura</taxon>
        <taxon>Panpulmonata</taxon>
        <taxon>Sacoglossa</taxon>
        <taxon>Placobranchoidea</taxon>
        <taxon>Plakobranchidae</taxon>
        <taxon>Plakobranchus</taxon>
    </lineage>
</organism>
<evidence type="ECO:0000313" key="1">
    <source>
        <dbReference type="EMBL" id="GFO08365.1"/>
    </source>
</evidence>
<reference evidence="1 2" key="1">
    <citation type="journal article" date="2021" name="Elife">
        <title>Chloroplast acquisition without the gene transfer in kleptoplastic sea slugs, Plakobranchus ocellatus.</title>
        <authorList>
            <person name="Maeda T."/>
            <person name="Takahashi S."/>
            <person name="Yoshida T."/>
            <person name="Shimamura S."/>
            <person name="Takaki Y."/>
            <person name="Nagai Y."/>
            <person name="Toyoda A."/>
            <person name="Suzuki Y."/>
            <person name="Arimoto A."/>
            <person name="Ishii H."/>
            <person name="Satoh N."/>
            <person name="Nishiyama T."/>
            <person name="Hasebe M."/>
            <person name="Maruyama T."/>
            <person name="Minagawa J."/>
            <person name="Obokata J."/>
            <person name="Shigenobu S."/>
        </authorList>
    </citation>
    <scope>NUCLEOTIDE SEQUENCE [LARGE SCALE GENOMIC DNA]</scope>
</reference>
<sequence>MRGETQVLWWRVGSSHQEMFKVRCMPGMCINRSNYGTGKRFIKIAVRSKDCTVIPEGTTQHWPVVRIPSLAWTLVIQGQWSAPGVSIKASMPVSTRITLGSERL</sequence>
<dbReference type="AlphaFoldDB" id="A0AAV4AJM4"/>